<comment type="caution">
    <text evidence="4">The sequence shown here is derived from an EMBL/GenBank/DDBJ whole genome shotgun (WGS) entry which is preliminary data.</text>
</comment>
<dbReference type="PANTHER" id="PTHR43308:SF5">
    <property type="entry name" value="S-LAYER PROTEIN _ PEPTIDOGLYCAN ENDO-BETA-N-ACETYLGLUCOSAMINIDASE"/>
    <property type="match status" value="1"/>
</dbReference>
<evidence type="ECO:0000259" key="3">
    <source>
        <dbReference type="PROSITE" id="PS51272"/>
    </source>
</evidence>
<dbReference type="Gene3D" id="1.20.1270.90">
    <property type="entry name" value="AF1782-like"/>
    <property type="match status" value="1"/>
</dbReference>
<dbReference type="InterPro" id="IPR003343">
    <property type="entry name" value="Big_2"/>
</dbReference>
<dbReference type="EMBL" id="RBZM01000005">
    <property type="protein sequence ID" value="RKP53834.1"/>
    <property type="molecule type" value="Genomic_DNA"/>
</dbReference>
<gene>
    <name evidence="4" type="ORF">D7Z26_10570</name>
</gene>
<dbReference type="InterPro" id="IPR008964">
    <property type="entry name" value="Invasin/intimin_cell_adhesion"/>
</dbReference>
<dbReference type="InterPro" id="IPR005084">
    <property type="entry name" value="CBM6"/>
</dbReference>
<name>A0A494XVW7_9BACL</name>
<dbReference type="SUPFAM" id="SSF49373">
    <property type="entry name" value="Invasin/intimin cell-adhesion fragments"/>
    <property type="match status" value="2"/>
</dbReference>
<dbReference type="SUPFAM" id="SSF49785">
    <property type="entry name" value="Galactose-binding domain-like"/>
    <property type="match status" value="1"/>
</dbReference>
<dbReference type="Gene3D" id="1.50.10.10">
    <property type="match status" value="1"/>
</dbReference>
<keyword evidence="5" id="KW-1185">Reference proteome</keyword>
<dbReference type="Pfam" id="PF00395">
    <property type="entry name" value="SLH"/>
    <property type="match status" value="3"/>
</dbReference>
<dbReference type="InterPro" id="IPR001119">
    <property type="entry name" value="SLH_dom"/>
</dbReference>
<dbReference type="Pfam" id="PF22124">
    <property type="entry name" value="Glyco_hydro_95_cat"/>
    <property type="match status" value="1"/>
</dbReference>
<dbReference type="InterPro" id="IPR012341">
    <property type="entry name" value="6hp_glycosidase-like_sf"/>
</dbReference>
<dbReference type="GO" id="GO:0030246">
    <property type="term" value="F:carbohydrate binding"/>
    <property type="evidence" value="ECO:0007669"/>
    <property type="project" value="InterPro"/>
</dbReference>
<accession>A0A494XVW7</accession>
<feature type="domain" description="SLH" evidence="3">
    <location>
        <begin position="2430"/>
        <end position="2488"/>
    </location>
</feature>
<reference evidence="4 5" key="1">
    <citation type="submission" date="2018-10" db="EMBL/GenBank/DDBJ databases">
        <title>Cohnella sp. M2MS4P-1, whole genome shotgun sequence.</title>
        <authorList>
            <person name="Tuo L."/>
        </authorList>
    </citation>
    <scope>NUCLEOTIDE SEQUENCE [LARGE SCALE GENOMIC DNA]</scope>
    <source>
        <strain evidence="4 5">M2MS4P-1</strain>
    </source>
</reference>
<dbReference type="OrthoDB" id="9768507at2"/>
<dbReference type="Proteomes" id="UP000282076">
    <property type="component" value="Unassembled WGS sequence"/>
</dbReference>
<dbReference type="PROSITE" id="PS51175">
    <property type="entry name" value="CBM6"/>
    <property type="match status" value="1"/>
</dbReference>
<evidence type="ECO:0000259" key="2">
    <source>
        <dbReference type="PROSITE" id="PS51175"/>
    </source>
</evidence>
<evidence type="ECO:0000313" key="4">
    <source>
        <dbReference type="EMBL" id="RKP53834.1"/>
    </source>
</evidence>
<dbReference type="RefSeq" id="WP_120976654.1">
    <property type="nucleotide sequence ID" value="NZ_RBZM01000005.1"/>
</dbReference>
<feature type="chain" id="PRO_5039252643" evidence="1">
    <location>
        <begin position="24"/>
        <end position="2609"/>
    </location>
</feature>
<dbReference type="GO" id="GO:0005975">
    <property type="term" value="P:carbohydrate metabolic process"/>
    <property type="evidence" value="ECO:0007669"/>
    <property type="project" value="InterPro"/>
</dbReference>
<proteinExistence type="predicted"/>
<dbReference type="InterPro" id="IPR051465">
    <property type="entry name" value="Cell_Envelope_Struct_Comp"/>
</dbReference>
<dbReference type="PROSITE" id="PS51272">
    <property type="entry name" value="SLH"/>
    <property type="match status" value="3"/>
</dbReference>
<dbReference type="Gene3D" id="2.60.120.260">
    <property type="entry name" value="Galactose-binding domain-like"/>
    <property type="match status" value="1"/>
</dbReference>
<feature type="domain" description="CBM6" evidence="2">
    <location>
        <begin position="1417"/>
        <end position="1557"/>
    </location>
</feature>
<dbReference type="InterPro" id="IPR008928">
    <property type="entry name" value="6-hairpin_glycosidase_sf"/>
</dbReference>
<evidence type="ECO:0000313" key="5">
    <source>
        <dbReference type="Proteomes" id="UP000282076"/>
    </source>
</evidence>
<protein>
    <submittedName>
        <fullName evidence="4">Uncharacterized protein</fullName>
    </submittedName>
</protein>
<organism evidence="4 5">
    <name type="scientific">Cohnella endophytica</name>
    <dbReference type="NCBI Taxonomy" id="2419778"/>
    <lineage>
        <taxon>Bacteria</taxon>
        <taxon>Bacillati</taxon>
        <taxon>Bacillota</taxon>
        <taxon>Bacilli</taxon>
        <taxon>Bacillales</taxon>
        <taxon>Paenibacillaceae</taxon>
        <taxon>Cohnella</taxon>
    </lineage>
</organism>
<dbReference type="SUPFAM" id="SSF48208">
    <property type="entry name" value="Six-hairpin glycosidases"/>
    <property type="match status" value="1"/>
</dbReference>
<evidence type="ECO:0000256" key="1">
    <source>
        <dbReference type="SAM" id="SignalP"/>
    </source>
</evidence>
<dbReference type="SMART" id="SM00635">
    <property type="entry name" value="BID_2"/>
    <property type="match status" value="3"/>
</dbReference>
<dbReference type="InterPro" id="IPR044060">
    <property type="entry name" value="Bacterial_rp_domain"/>
</dbReference>
<dbReference type="Pfam" id="PF02368">
    <property type="entry name" value="Big_2"/>
    <property type="match status" value="1"/>
</dbReference>
<dbReference type="Gene3D" id="2.60.40.1080">
    <property type="match status" value="2"/>
</dbReference>
<feature type="domain" description="SLH" evidence="3">
    <location>
        <begin position="2489"/>
        <end position="2552"/>
    </location>
</feature>
<dbReference type="InterPro" id="IPR054363">
    <property type="entry name" value="GH95_cat"/>
</dbReference>
<feature type="domain" description="SLH" evidence="3">
    <location>
        <begin position="2554"/>
        <end position="2609"/>
    </location>
</feature>
<feature type="signal peptide" evidence="1">
    <location>
        <begin position="1"/>
        <end position="23"/>
    </location>
</feature>
<dbReference type="Pfam" id="PF18998">
    <property type="entry name" value="Flg_new_2"/>
    <property type="match status" value="6"/>
</dbReference>
<keyword evidence="1" id="KW-0732">Signal</keyword>
<sequence length="2609" mass="276753">MKTARIKGIRKILSPMLVSALVAANLTGLVPGTNIAKANPSFTAPQAVIDHLNQDDWSNLQGILSGIYGMVTSPLKISDLNKGGYTTGQLMGNGDIGAIAAGVSTTSQQFYFGKNDFWGTLHAQGSSIKDNQGILSGGGLYIGSTTAAGSAASSTFNMKQDIINAQVTTTMQVKNNEGYDATIQMNSWTADTDNVFVSEITNTGNGAVTLNAKQWVPASAYASASATDLTDANSTYPYTGGIDTSGTNPVLWTTRDSNAGVNGNTSNFRSRMGTATTVVGAALTNTAEKIEAKDYYDSNKGKYYNSLGESGDFTVEANETVYVVTYFASSSGTYNAIKSVTGVQQDAVAGISAYTSKSDIDQLKTDHLNWWKDYYLKSYVQFNDFALNQYYYSSLYILGSSSRPTSANGKVNPQNLPGSMYGEWIPADNMGWGGRYFLNYNQQAHYYASGTTNRMETAVPYNRVISYELPWNHNIAAGQGFDGATHVRTLSPFHLMASNQPNLSTKAGTKSYGFSVSSTDQKSNGMFASILMIAYYQYTLDDEYLKNVLYPHLKDLLTFYDSYVLKTDDGNGQYHYSVIGSSIHEGDAADITPDLDVGAIKFMSGFLIDHGSEMSESQANLDRWQDLADHTFYPEAMLPKGIFNAAKNSNFVPTLLATDYQSPNQAHVDMIEPGDQPVELEGVVFPFENVQLLDGDKELLQKVNNTIEYMNSWAAAGFAGWSSQNNGFPKVYPIVARAGWPAADLLSKFKTALSAKLRTSNLSYYGSGGAVETVGAMEGLNSMLMQSNTTTKVPSTIMAFPNWDKSKSVTFERLGAKGNVEVSSTFDANTQTIPYVDLFSKRAGKIALVNPWTTGMPVIQIVNPDKTLGAAVNYAINGGKLIFDAAKDTRYMVMNDTTDLTNHVSEITFDKYSTTLIYNGTGGTDTGAVTATIAGNPDDTLTWTSSDSSIVTVSGNSNTATIKAVGTGTNKVANVTVTAKSSQDAGVTQTLKVKVADVSTVPTGLTMINPTTATIYGPNTTASDMGKVTGTNRLQLTAYVQPSNAYDKRIMWTSSNQNVAMVDKNGLVIARGSGTVTITGKSMVNPSVPSIAVTVNVVAASGADNSGDANLAAVLTAAKSISAYTGDKTSGGGFVKKTNSPNWEGMQESFQRAQINALGVKAKYSGYSTTNISKDTAYFAAIALNEAIRAIDPSKALNLSTIDKTALAAAINTASQYTADNFDSTQDWADLQTALATANEVNISLVATQDDVTNALAVLQVAMSKVTKIPVQTISLAQIGKGISSTGTKPSGNMAYPLGAVGLDLNPSTTILPASTNKTTLAATTVPATATDKSITWTVTDLIGTNVVTLGTPQTGNAAILTMLTDNTNAQGTKSQQFDSTVSVVAANAGVAIVTATNTASGISAKYIVTVSDQTTTYAEAEPGGNTNAIYTNGGTDKAASGSTSSGGKLAGSLTNTKPLQITTNVASSGDYNIVVYYATTTARNGTVQRGLSISVNGGNAYKFITQGISYNYDFPEVVPIMVTVPLNAGNNIIKLVGDTSLTSNTNAPNIDKIGIAPISSNNYTAVASNVIAVTAASTTVNAVVAANLTTNLNKVKDGVTYQIYRDGIAVGDPVPVSMYVPTKEAYGPTYEYDAIGEGIMPAGTGLVLRNYTAIFDKLNYPAAGTYTVKFSANDGTTSYTSDEVKLFTKGLTATRFTITSSAGTNGTIDPSGSVFVNEDEDQTFVFTPANGYVIDKLTVDDMNVAVDGTEYTFINVNENHSINVTFKRHTILASAGENGSISPSGMVPVNDSADQVFTFDPDEGYAIDTVKVDGTDVTASGSYTFTKVIKNHTIEVTFKAIPPNTHTITASAGTHGSISPDGIILVNEGTDKTITFTPDNGYEIDTVNVDGTDVTVSGSYTFENVTKDHAIIVTFKLIPPNTHTITASAGTNGSISPNGSVVVTEGTNKTFTFTSDNGYTIDKVNVDGTDVTVSGSYTFTNIVGNHTINITFKAIPPNTHTISASAGTNGSISPDGIVLVNEGTDKTFTFTSDNGYTIDKVNVDGTDVTVSGSYTFTNVVGNHSINVTFKAIPPNTHTITASAGTNGSISPTGSVVVTEGTNKSFTFTSDNGYTIDKVNVDGTDVTVSGSYTFTNVVGNHSINVTFKAITPNTHTITASAGTNGSISPNGSIVVNEGTNKTFTFTPDSGYAIDKVKIDGTEITVNGSYTFTNVTHNHTIIVTFKQSGGVDNGNNDNNGNNGNNQKYVVKSEDITKSAANGKVTVSVTGDKETIVMPYNTTELLGQNQLVIQTEKLTLDIPTELLRQLTGKVSSEALKDSRIELKVTPLSEPDAKELLAKGDSSKQIKLSGEVYDFSLSIVTKDGVTSNITKFDKPITIRLKVDPTLNPKWVGIYYISDNGTLEFIGGQYVNGEMVAQISHFSKYAVLEVTKSFADVPASHWAANVIKELASKDILNGTSATKFEPGRNVTRAEFTAMLVRALKLTEKAELKFTDVKTNDWYAEAISIAVKAGIVKGKNDTLFNPNGQITREEMVTMLMRAYEVVNGKSALNAGISFKDESKVSPWALEYVQAAAGLQLIKGRSEGKFEPQGITNRAEAAQVIYNLLNK</sequence>
<dbReference type="PANTHER" id="PTHR43308">
    <property type="entry name" value="OUTER MEMBRANE PROTEIN ALPHA-RELATED"/>
    <property type="match status" value="1"/>
</dbReference>
<dbReference type="InterPro" id="IPR008979">
    <property type="entry name" value="Galactose-bd-like_sf"/>
</dbReference>